<dbReference type="Proteomes" id="UP000021816">
    <property type="component" value="Unassembled WGS sequence"/>
</dbReference>
<sequence precursor="true">MIINKQALLLLIVVLSGCAAITRHTLNEEYGAPDPARYDVPATPPAGLSYRSDVQPILEKRCVVCHACYDGPCQLKLTAWEGIARGSSKELVYDSARLDEAPMTRLFTDAQTASQWRSKGFSAVLNEREQTPTANLAASVMYRALKLKQDHPLPETAILPEAFDFSLDRKQQCPRIDEYEGFERKNPLWGMPFGLPGLNDGEMATLRRWIELGAPFEGLPPMPAAIDQKVADWEVFLNGDSLKQRLASRYIYEHLFLAHLYFDDDPAHHYFRMVRSRTPPGQPIDLIASRRPYDDPGVERVYYRLDRERETIVDKTHLPYALGPKRMQRWRQLFIEAAYAVTELPSYELKVASNPFVTFQALPTSARYQFMLDEAQFTIMNFIKGPVCRGQVALNVIEDRFWVFFLADADVQDQAGEFLSRESSLLALPAAQGSDAGIIAPWRKYAKLQGEYLQAKSQFLDRYAAANKGPNQAWIWDGDGSNANAALTIFRHFDNASVVKGLVGGPPKTAWVIGYGLLERIHYLLVAGYDVYGNVGHQLLSRLYMDFLRMEGEYNFLTFLPRDDRKKVSDYWYRGASEEVKNHVYGKLASFDGQSGIRFRTDDPQRELYTLLQQRLAPVLNHQYDLSQVRDAALRKELAALARPRGAPLSWFPEMVFVRLEDPPRAPLYFTLLRNTGHRSVSSLLREGHELLPAENTMTVVPGFIGAYPSAIYRLQRSEIRDLAAAIGSLSSEDGYRALANRYVVRRSNPHFWQASDELQEAHLQFSPIGAGLLDYNRLENR</sequence>
<protein>
    <submittedName>
        <fullName evidence="2">Fatty acid cis/trans isomerase (CTI)</fullName>
    </submittedName>
</protein>
<name>A0A011P3J1_9PROT</name>
<reference evidence="2 3" key="1">
    <citation type="submission" date="2014-02" db="EMBL/GenBank/DDBJ databases">
        <title>Expanding our view of genomic diversity in Candidatus Accumulibacter clades.</title>
        <authorList>
            <person name="Skennerton C.T."/>
            <person name="Barr J.J."/>
            <person name="Slater F.R."/>
            <person name="Bond P.L."/>
            <person name="Tyson G.W."/>
        </authorList>
    </citation>
    <scope>NUCLEOTIDE SEQUENCE [LARGE SCALE GENOMIC DNA]</scope>
    <source>
        <strain evidence="3">BA-92</strain>
    </source>
</reference>
<dbReference type="EMBL" id="JEMX01000012">
    <property type="protein sequence ID" value="EXI82186.1"/>
    <property type="molecule type" value="Genomic_DNA"/>
</dbReference>
<keyword evidence="2" id="KW-0413">Isomerase</keyword>
<keyword evidence="1" id="KW-0732">Signal</keyword>
<feature type="signal peptide" evidence="1">
    <location>
        <begin position="1"/>
        <end position="19"/>
    </location>
</feature>
<dbReference type="PROSITE" id="PS51257">
    <property type="entry name" value="PROKAR_LIPOPROTEIN"/>
    <property type="match status" value="1"/>
</dbReference>
<dbReference type="PATRIC" id="fig|1454003.3.peg.648"/>
<dbReference type="AlphaFoldDB" id="A0A011P3J1"/>
<evidence type="ECO:0000313" key="3">
    <source>
        <dbReference type="Proteomes" id="UP000021816"/>
    </source>
</evidence>
<dbReference type="GO" id="GO:0016853">
    <property type="term" value="F:isomerase activity"/>
    <property type="evidence" value="ECO:0007669"/>
    <property type="project" value="UniProtKB-KW"/>
</dbReference>
<dbReference type="Pfam" id="PF06934">
    <property type="entry name" value="CTI"/>
    <property type="match status" value="1"/>
</dbReference>
<dbReference type="STRING" id="1454003.AW10_00633"/>
<accession>A0A011P3J1</accession>
<feature type="chain" id="PRO_5001461618" evidence="1">
    <location>
        <begin position="20"/>
        <end position="782"/>
    </location>
</feature>
<evidence type="ECO:0000313" key="2">
    <source>
        <dbReference type="EMBL" id="EXI82186.1"/>
    </source>
</evidence>
<gene>
    <name evidence="2" type="ORF">AW10_00633</name>
</gene>
<organism evidence="2 3">
    <name type="scientific">Candidatus Accumulibacter appositus</name>
    <dbReference type="NCBI Taxonomy" id="1454003"/>
    <lineage>
        <taxon>Bacteria</taxon>
        <taxon>Pseudomonadati</taxon>
        <taxon>Pseudomonadota</taxon>
        <taxon>Betaproteobacteria</taxon>
        <taxon>Candidatus Accumulibacter</taxon>
    </lineage>
</organism>
<dbReference type="InterPro" id="IPR010706">
    <property type="entry name" value="Fatty_acid_cis-trans_isomerase"/>
</dbReference>
<evidence type="ECO:0000256" key="1">
    <source>
        <dbReference type="SAM" id="SignalP"/>
    </source>
</evidence>
<comment type="caution">
    <text evidence="2">The sequence shown here is derived from an EMBL/GenBank/DDBJ whole genome shotgun (WGS) entry which is preliminary data.</text>
</comment>
<proteinExistence type="predicted"/>